<comment type="caution">
    <text evidence="12">The sequence shown here is derived from an EMBL/GenBank/DDBJ whole genome shotgun (WGS) entry which is preliminary data.</text>
</comment>
<evidence type="ECO:0000256" key="7">
    <source>
        <dbReference type="ARBA" id="ARBA00022927"/>
    </source>
</evidence>
<evidence type="ECO:0000256" key="5">
    <source>
        <dbReference type="ARBA" id="ARBA00022824"/>
    </source>
</evidence>
<organism evidence="12 13">
    <name type="scientific">Gossypium australe</name>
    <dbReference type="NCBI Taxonomy" id="47621"/>
    <lineage>
        <taxon>Eukaryota</taxon>
        <taxon>Viridiplantae</taxon>
        <taxon>Streptophyta</taxon>
        <taxon>Embryophyta</taxon>
        <taxon>Tracheophyta</taxon>
        <taxon>Spermatophyta</taxon>
        <taxon>Magnoliopsida</taxon>
        <taxon>eudicotyledons</taxon>
        <taxon>Gunneridae</taxon>
        <taxon>Pentapetalae</taxon>
        <taxon>rosids</taxon>
        <taxon>malvids</taxon>
        <taxon>Malvales</taxon>
        <taxon>Malvaceae</taxon>
        <taxon>Malvoideae</taxon>
        <taxon>Gossypium</taxon>
    </lineage>
</organism>
<dbReference type="EMBL" id="SMMG02000007">
    <property type="protein sequence ID" value="KAA3465631.1"/>
    <property type="molecule type" value="Genomic_DNA"/>
</dbReference>
<dbReference type="GO" id="GO:0015031">
    <property type="term" value="P:protein transport"/>
    <property type="evidence" value="ECO:0007669"/>
    <property type="project" value="UniProtKB-KW"/>
</dbReference>
<evidence type="ECO:0000256" key="3">
    <source>
        <dbReference type="ARBA" id="ARBA00022448"/>
    </source>
</evidence>
<keyword evidence="8" id="KW-1133">Transmembrane helix</keyword>
<evidence type="ECO:0000256" key="8">
    <source>
        <dbReference type="ARBA" id="ARBA00022989"/>
    </source>
</evidence>
<dbReference type="PANTHER" id="PTHR10585">
    <property type="entry name" value="ER LUMEN PROTEIN RETAINING RECEPTOR"/>
    <property type="match status" value="1"/>
</dbReference>
<keyword evidence="4" id="KW-0812">Transmembrane</keyword>
<evidence type="ECO:0000256" key="6">
    <source>
        <dbReference type="ARBA" id="ARBA00022892"/>
    </source>
</evidence>
<dbReference type="GO" id="GO:0016192">
    <property type="term" value="P:vesicle-mediated transport"/>
    <property type="evidence" value="ECO:0007669"/>
    <property type="project" value="UniProtKB-KW"/>
</dbReference>
<evidence type="ECO:0000256" key="10">
    <source>
        <dbReference type="ARBA" id="ARBA00023170"/>
    </source>
</evidence>
<keyword evidence="10 12" id="KW-0675">Receptor</keyword>
<comment type="subcellular location">
    <subcellularLocation>
        <location evidence="1">Endoplasmic reticulum membrane</location>
        <topology evidence="1">Multi-pass membrane protein</topology>
    </subcellularLocation>
</comment>
<sequence length="227" mass="25746">MTTGSLFNPAAIPIRKSKKPKGKIDKKRPIHAVSMRVRRQPPKVKAFWAVVSGMATVFLLRVIVHDHDNLFVATEAVHSIEVSILIYKLTKEKTCAGDNDLFMVVLYQLSVKGFFLMQREALFRLSLKSQELTAIFLAVRLYCRFVMEYDIHTLLDLATLATNIVGYLYDPFQTKVQLHGRQGQLCDIFLALNCFKYHFESHLIPHPSGQTKHKKNGGLSVGELSSK</sequence>
<keyword evidence="6" id="KW-0931">ER-Golgi transport</keyword>
<name>A0A5B6V9B1_9ROSI</name>
<dbReference type="OrthoDB" id="7694678at2759"/>
<dbReference type="GO" id="GO:0046923">
    <property type="term" value="F:ER retention sequence binding"/>
    <property type="evidence" value="ECO:0007669"/>
    <property type="project" value="InterPro"/>
</dbReference>
<dbReference type="Proteomes" id="UP000325315">
    <property type="component" value="Unassembled WGS sequence"/>
</dbReference>
<proteinExistence type="inferred from homology"/>
<dbReference type="GO" id="GO:0006621">
    <property type="term" value="P:protein retention in ER lumen"/>
    <property type="evidence" value="ECO:0007669"/>
    <property type="project" value="InterPro"/>
</dbReference>
<evidence type="ECO:0000256" key="1">
    <source>
        <dbReference type="ARBA" id="ARBA00004477"/>
    </source>
</evidence>
<accession>A0A5B6V9B1</accession>
<dbReference type="GO" id="GO:0005789">
    <property type="term" value="C:endoplasmic reticulum membrane"/>
    <property type="evidence" value="ECO:0007669"/>
    <property type="project" value="UniProtKB-SubCell"/>
</dbReference>
<feature type="region of interest" description="Disordered" evidence="11">
    <location>
        <begin position="207"/>
        <end position="227"/>
    </location>
</feature>
<protein>
    <submittedName>
        <fullName evidence="12">ER lumen protein retaining receptor family protein isoform 2</fullName>
    </submittedName>
</protein>
<dbReference type="InterPro" id="IPR000133">
    <property type="entry name" value="ER_ret_rcpt"/>
</dbReference>
<evidence type="ECO:0000313" key="12">
    <source>
        <dbReference type="EMBL" id="KAA3465631.1"/>
    </source>
</evidence>
<keyword evidence="5" id="KW-0256">Endoplasmic reticulum</keyword>
<keyword evidence="9" id="KW-0472">Membrane</keyword>
<evidence type="ECO:0000256" key="4">
    <source>
        <dbReference type="ARBA" id="ARBA00022692"/>
    </source>
</evidence>
<keyword evidence="13" id="KW-1185">Reference proteome</keyword>
<reference evidence="13" key="1">
    <citation type="journal article" date="2019" name="Plant Biotechnol. J.">
        <title>Genome sequencing of the Australian wild diploid species Gossypium australe highlights disease resistance and delayed gland morphogenesis.</title>
        <authorList>
            <person name="Cai Y."/>
            <person name="Cai X."/>
            <person name="Wang Q."/>
            <person name="Wang P."/>
            <person name="Zhang Y."/>
            <person name="Cai C."/>
            <person name="Xu Y."/>
            <person name="Wang K."/>
            <person name="Zhou Z."/>
            <person name="Wang C."/>
            <person name="Geng S."/>
            <person name="Li B."/>
            <person name="Dong Q."/>
            <person name="Hou Y."/>
            <person name="Wang H."/>
            <person name="Ai P."/>
            <person name="Liu Z."/>
            <person name="Yi F."/>
            <person name="Sun M."/>
            <person name="An G."/>
            <person name="Cheng J."/>
            <person name="Zhang Y."/>
            <person name="Shi Q."/>
            <person name="Xie Y."/>
            <person name="Shi X."/>
            <person name="Chang Y."/>
            <person name="Huang F."/>
            <person name="Chen Y."/>
            <person name="Hong S."/>
            <person name="Mi L."/>
            <person name="Sun Q."/>
            <person name="Zhang L."/>
            <person name="Zhou B."/>
            <person name="Peng R."/>
            <person name="Zhang X."/>
            <person name="Liu F."/>
        </authorList>
    </citation>
    <scope>NUCLEOTIDE SEQUENCE [LARGE SCALE GENOMIC DNA]</scope>
    <source>
        <strain evidence="13">cv. PA1801</strain>
    </source>
</reference>
<evidence type="ECO:0000256" key="2">
    <source>
        <dbReference type="ARBA" id="ARBA00010120"/>
    </source>
</evidence>
<evidence type="ECO:0000256" key="9">
    <source>
        <dbReference type="ARBA" id="ARBA00023136"/>
    </source>
</evidence>
<evidence type="ECO:0000256" key="11">
    <source>
        <dbReference type="SAM" id="MobiDB-lite"/>
    </source>
</evidence>
<gene>
    <name evidence="12" type="ORF">EPI10_000778</name>
</gene>
<evidence type="ECO:0000313" key="13">
    <source>
        <dbReference type="Proteomes" id="UP000325315"/>
    </source>
</evidence>
<dbReference type="AlphaFoldDB" id="A0A5B6V9B1"/>
<keyword evidence="7" id="KW-0653">Protein transport</keyword>
<comment type="similarity">
    <text evidence="2">Belongs to the ERD2 family.</text>
</comment>
<keyword evidence="3" id="KW-0813">Transport</keyword>